<dbReference type="Gramene" id="KQL13433">
    <property type="protein sequence ID" value="KQL13433"/>
    <property type="gene ID" value="SETIT_022658mg"/>
</dbReference>
<reference evidence="2" key="2">
    <citation type="submission" date="2018-08" db="UniProtKB">
        <authorList>
            <consortium name="EnsemblPlants"/>
        </authorList>
    </citation>
    <scope>IDENTIFICATION</scope>
    <source>
        <strain evidence="2">Yugu1</strain>
    </source>
</reference>
<feature type="compositionally biased region" description="Pro residues" evidence="1">
    <location>
        <begin position="164"/>
        <end position="183"/>
    </location>
</feature>
<reference evidence="3" key="1">
    <citation type="journal article" date="2012" name="Nat. Biotechnol.">
        <title>Reference genome sequence of the model plant Setaria.</title>
        <authorList>
            <person name="Bennetzen J.L."/>
            <person name="Schmutz J."/>
            <person name="Wang H."/>
            <person name="Percifield R."/>
            <person name="Hawkins J."/>
            <person name="Pontaroli A.C."/>
            <person name="Estep M."/>
            <person name="Feng L."/>
            <person name="Vaughn J.N."/>
            <person name="Grimwood J."/>
            <person name="Jenkins J."/>
            <person name="Barry K."/>
            <person name="Lindquist E."/>
            <person name="Hellsten U."/>
            <person name="Deshpande S."/>
            <person name="Wang X."/>
            <person name="Wu X."/>
            <person name="Mitros T."/>
            <person name="Triplett J."/>
            <person name="Yang X."/>
            <person name="Ye C.Y."/>
            <person name="Mauro-Herrera M."/>
            <person name="Wang L."/>
            <person name="Li P."/>
            <person name="Sharma M."/>
            <person name="Sharma R."/>
            <person name="Ronald P.C."/>
            <person name="Panaud O."/>
            <person name="Kellogg E.A."/>
            <person name="Brutnell T.P."/>
            <person name="Doust A.N."/>
            <person name="Tuskan G.A."/>
            <person name="Rokhsar D."/>
            <person name="Devos K.M."/>
        </authorList>
    </citation>
    <scope>NUCLEOTIDE SEQUENCE [LARGE SCALE GENOMIC DNA]</scope>
    <source>
        <strain evidence="3">cv. Yugu1</strain>
    </source>
</reference>
<feature type="region of interest" description="Disordered" evidence="1">
    <location>
        <begin position="294"/>
        <end position="315"/>
    </location>
</feature>
<feature type="region of interest" description="Disordered" evidence="1">
    <location>
        <begin position="67"/>
        <end position="90"/>
    </location>
</feature>
<dbReference type="Proteomes" id="UP000004995">
    <property type="component" value="Unassembled WGS sequence"/>
</dbReference>
<dbReference type="EnsemblPlants" id="KQL13433">
    <property type="protein sequence ID" value="KQL13433"/>
    <property type="gene ID" value="SETIT_022658mg"/>
</dbReference>
<dbReference type="InParanoid" id="K3Z7Y8"/>
<feature type="compositionally biased region" description="Gly residues" evidence="1">
    <location>
        <begin position="304"/>
        <end position="315"/>
    </location>
</feature>
<sequence length="325" mass="33680">MAQQQQLALPPLFSFTVKRATSFPRLSNQKPLATATHATLIHHSIPSPRIQAPSIAFPVPGAQLETGGVPRRGCRRRSGDQEASGLADGDVEGLRRAATGTGGLRCSSVGACAAAASGCRSIGGGNGGAWGARRHGASRGHRRLQRGVAACSPAPPPEHFRQGPCPPSPPAVAPSSPPAPRPAPGHAGSLQLTVPRHRRRRNASPSTSLPPPSRRPSSSSLEAFLRRRGHPRRRHAARRRRSQEPDARRCLRQGAGQGPVDRVHAAGRAGAGGGSAGLGRVPVRAAHHGVLRRRVHAGAVPRPGSGGGAGADGGEGLALWLLSRR</sequence>
<evidence type="ECO:0000256" key="1">
    <source>
        <dbReference type="SAM" id="MobiDB-lite"/>
    </source>
</evidence>
<feature type="compositionally biased region" description="Basic residues" evidence="1">
    <location>
        <begin position="132"/>
        <end position="145"/>
    </location>
</feature>
<evidence type="ECO:0000313" key="2">
    <source>
        <dbReference type="EnsemblPlants" id="KQL13433"/>
    </source>
</evidence>
<feature type="compositionally biased region" description="Basic residues" evidence="1">
    <location>
        <begin position="226"/>
        <end position="241"/>
    </location>
</feature>
<protein>
    <submittedName>
        <fullName evidence="2">Uncharacterized protein</fullName>
    </submittedName>
</protein>
<dbReference type="AlphaFoldDB" id="K3Z7Y8"/>
<dbReference type="EMBL" id="AGNK02001448">
    <property type="status" value="NOT_ANNOTATED_CDS"/>
    <property type="molecule type" value="Genomic_DNA"/>
</dbReference>
<keyword evidence="3" id="KW-1185">Reference proteome</keyword>
<dbReference type="HOGENOM" id="CLU_856343_0_0_1"/>
<organism evidence="2 3">
    <name type="scientific">Setaria italica</name>
    <name type="common">Foxtail millet</name>
    <name type="synonym">Panicum italicum</name>
    <dbReference type="NCBI Taxonomy" id="4555"/>
    <lineage>
        <taxon>Eukaryota</taxon>
        <taxon>Viridiplantae</taxon>
        <taxon>Streptophyta</taxon>
        <taxon>Embryophyta</taxon>
        <taxon>Tracheophyta</taxon>
        <taxon>Spermatophyta</taxon>
        <taxon>Magnoliopsida</taxon>
        <taxon>Liliopsida</taxon>
        <taxon>Poales</taxon>
        <taxon>Poaceae</taxon>
        <taxon>PACMAD clade</taxon>
        <taxon>Panicoideae</taxon>
        <taxon>Panicodae</taxon>
        <taxon>Paniceae</taxon>
        <taxon>Cenchrinae</taxon>
        <taxon>Setaria</taxon>
    </lineage>
</organism>
<evidence type="ECO:0000313" key="3">
    <source>
        <dbReference type="Proteomes" id="UP000004995"/>
    </source>
</evidence>
<name>K3Z7Y8_SETIT</name>
<proteinExistence type="predicted"/>
<accession>K3Z7Y8</accession>
<feature type="region of interest" description="Disordered" evidence="1">
    <location>
        <begin position="124"/>
        <end position="261"/>
    </location>
</feature>